<organism evidence="3">
    <name type="scientific">freshwater metagenome</name>
    <dbReference type="NCBI Taxonomy" id="449393"/>
    <lineage>
        <taxon>unclassified sequences</taxon>
        <taxon>metagenomes</taxon>
        <taxon>ecological metagenomes</taxon>
    </lineage>
</organism>
<feature type="region of interest" description="Disordered" evidence="1">
    <location>
        <begin position="1"/>
        <end position="90"/>
    </location>
</feature>
<gene>
    <name evidence="3" type="ORF">UFOPK3733_01961</name>
</gene>
<keyword evidence="2" id="KW-1133">Transmembrane helix</keyword>
<keyword evidence="2" id="KW-0472">Membrane</keyword>
<evidence type="ECO:0000256" key="2">
    <source>
        <dbReference type="SAM" id="Phobius"/>
    </source>
</evidence>
<dbReference type="AlphaFoldDB" id="A0A6J7KC61"/>
<keyword evidence="2" id="KW-0812">Transmembrane</keyword>
<protein>
    <submittedName>
        <fullName evidence="3">Unannotated protein</fullName>
    </submittedName>
</protein>
<name>A0A6J7KC61_9ZZZZ</name>
<feature type="transmembrane region" description="Helical" evidence="2">
    <location>
        <begin position="93"/>
        <end position="114"/>
    </location>
</feature>
<dbReference type="EMBL" id="CAFBNC010000136">
    <property type="protein sequence ID" value="CAB4952493.1"/>
    <property type="molecule type" value="Genomic_DNA"/>
</dbReference>
<proteinExistence type="predicted"/>
<accession>A0A6J7KC61</accession>
<sequence>MMADGGDPPITEVPTVPTTRGVDSGPAGAPTSPAVADEDPVVAGSAGGSDSGPNSTLVSDSTASPADVRALDATIAGEDETTQSSGEGSSSGLMIVVVAAAVLIAAGAATFVVIRRRSGS</sequence>
<evidence type="ECO:0000256" key="1">
    <source>
        <dbReference type="SAM" id="MobiDB-lite"/>
    </source>
</evidence>
<feature type="compositionally biased region" description="Low complexity" evidence="1">
    <location>
        <begin position="8"/>
        <end position="19"/>
    </location>
</feature>
<evidence type="ECO:0000313" key="3">
    <source>
        <dbReference type="EMBL" id="CAB4952493.1"/>
    </source>
</evidence>
<reference evidence="3" key="1">
    <citation type="submission" date="2020-05" db="EMBL/GenBank/DDBJ databases">
        <authorList>
            <person name="Chiriac C."/>
            <person name="Salcher M."/>
            <person name="Ghai R."/>
            <person name="Kavagutti S V."/>
        </authorList>
    </citation>
    <scope>NUCLEOTIDE SEQUENCE</scope>
</reference>